<accession>A0A9J7LC11</accession>
<keyword evidence="1" id="KW-0732">Signal</keyword>
<dbReference type="InterPro" id="IPR009667">
    <property type="entry name" value="DUF1258"/>
</dbReference>
<dbReference type="PANTHER" id="PTHR46579">
    <property type="entry name" value="F5/8 TYPE C DOMAIN-CONTAINING PROTEIN-RELATED"/>
    <property type="match status" value="1"/>
</dbReference>
<reference evidence="2" key="1">
    <citation type="journal article" date="2020" name="Nat. Ecol. Evol.">
        <title>Deeply conserved synteny resolves early events in vertebrate evolution.</title>
        <authorList>
            <person name="Simakov O."/>
            <person name="Marletaz F."/>
            <person name="Yue J.X."/>
            <person name="O'Connell B."/>
            <person name="Jenkins J."/>
            <person name="Brandt A."/>
            <person name="Calef R."/>
            <person name="Tung C.H."/>
            <person name="Huang T.K."/>
            <person name="Schmutz J."/>
            <person name="Satoh N."/>
            <person name="Yu J.K."/>
            <person name="Putnam N.H."/>
            <person name="Green R.E."/>
            <person name="Rokhsar D.S."/>
        </authorList>
    </citation>
    <scope>NUCLEOTIDE SEQUENCE [LARGE SCALE GENOMIC DNA]</scope>
    <source>
        <strain evidence="2">S238N-H82</strain>
    </source>
</reference>
<reference evidence="3" key="2">
    <citation type="submission" date="2025-08" db="UniProtKB">
        <authorList>
            <consortium name="RefSeq"/>
        </authorList>
    </citation>
    <scope>IDENTIFICATION</scope>
    <source>
        <strain evidence="3">S238N-H82</strain>
        <tissue evidence="3">Testes</tissue>
    </source>
</reference>
<dbReference type="GeneID" id="118417371"/>
<feature type="chain" id="PRO_5039915263" evidence="1">
    <location>
        <begin position="24"/>
        <end position="836"/>
    </location>
</feature>
<keyword evidence="2" id="KW-1185">Reference proteome</keyword>
<dbReference type="OrthoDB" id="10010998at2759"/>
<proteinExistence type="predicted"/>
<evidence type="ECO:0000256" key="1">
    <source>
        <dbReference type="SAM" id="SignalP"/>
    </source>
</evidence>
<evidence type="ECO:0000313" key="2">
    <source>
        <dbReference type="Proteomes" id="UP000001554"/>
    </source>
</evidence>
<organism evidence="2 3">
    <name type="scientific">Branchiostoma floridae</name>
    <name type="common">Florida lancelet</name>
    <name type="synonym">Amphioxus</name>
    <dbReference type="NCBI Taxonomy" id="7739"/>
    <lineage>
        <taxon>Eukaryota</taxon>
        <taxon>Metazoa</taxon>
        <taxon>Chordata</taxon>
        <taxon>Cephalochordata</taxon>
        <taxon>Leptocardii</taxon>
        <taxon>Amphioxiformes</taxon>
        <taxon>Branchiostomatidae</taxon>
        <taxon>Branchiostoma</taxon>
    </lineage>
</organism>
<dbReference type="KEGG" id="bfo:118417371"/>
<sequence length="836" mass="95449">MSASILRFPFIVIIVFFIMEAESEPESDFNDFGESCGVDWEEVEEVRARTSTVFRHFHSSTSGSNMEHTDVETPGNQRLETMLLFDGAQITYGESMVMLMACALNYHFPSDALSALLILMGLHCHKDSLMVTSRHVFDKFFSLKNLQFPVIKWKVCSCLALNHPTRQTCKNQACGKDLSGSDTVYFLEMPIRDQLQCMCKREGFCKLIRNRFERTRKGQNTYEDVTDGRQYKKIKELRDRNNMSLMMNTDGARVFKSSNYGIWPIYFTVNELPYHHRTKRENCIFAGIWFGNLKPPMHAFLEPFARSLVDLQKGIEVHPPNENSYTTKVFLVGCTADMQAKALLINMKQHNGKYGCPKCLQPGTHTGHKHQYPFSQDNPKGPLRTHRDTRAHAAAAVEGNTDSECFGIKGRTWLTIVPYFDLIAGMAVDYMHNALLGVTKRLVRFWFSETPANKTKPWYCGHAVHDVDDMLERIQPPMEIHRRPRSISSQLQHWKASEFRAWLLYYSLPIMLNILPEAYYEHYTLLVMAIHTLLQSSITTDDVDRAEAQLEQFVGQFGNLYATSELVCNVHSLLHYADNVRDLGPLWANSCFYFEDLNGQIIKMVHGTNGIVEQIMRAVSIMQKFPEVTRDCFKPDSPAHAFLQKIWGQSNPEHKSNYHRIADDCFAVGFMKKDKQDGKGLLVEDHYNAITAATGQPLGDLATYDRMMIHGIIYHSKAYRRVQKHNSFTVVFGDDKCVGEIICYVQHSAKSCTCVDPCQCVAVGRHYAIVHVLEAIPPGEEHNNETTLFSVPHINRHKPSGTYVAIAFNQINTKVVSMTLNNSIYTAEFPNNIEKE</sequence>
<dbReference type="RefSeq" id="XP_035678818.1">
    <property type="nucleotide sequence ID" value="XM_035822925.1"/>
</dbReference>
<dbReference type="OMA" id="WPIFLMI"/>
<feature type="signal peptide" evidence="1">
    <location>
        <begin position="1"/>
        <end position="23"/>
    </location>
</feature>
<dbReference type="Proteomes" id="UP000001554">
    <property type="component" value="Chromosome 6"/>
</dbReference>
<name>A0A9J7LC11_BRAFL</name>
<protein>
    <submittedName>
        <fullName evidence="3">Uncharacterized protein LOC118417371</fullName>
    </submittedName>
</protein>
<dbReference type="Pfam" id="PF06869">
    <property type="entry name" value="DUF1258"/>
    <property type="match status" value="1"/>
</dbReference>
<dbReference type="AlphaFoldDB" id="A0A9J7LC11"/>
<evidence type="ECO:0000313" key="3">
    <source>
        <dbReference type="RefSeq" id="XP_035678818.1"/>
    </source>
</evidence>
<gene>
    <name evidence="3" type="primary">LOC118417371</name>
</gene>
<dbReference type="PANTHER" id="PTHR46579:SF1">
    <property type="entry name" value="F5_8 TYPE C DOMAIN-CONTAINING PROTEIN"/>
    <property type="match status" value="1"/>
</dbReference>